<dbReference type="CDD" id="cd02440">
    <property type="entry name" value="AdoMet_MTases"/>
    <property type="match status" value="1"/>
</dbReference>
<dbReference type="PANTHER" id="PTHR44068:SF11">
    <property type="entry name" value="GERANYL DIPHOSPHATE 2-C-METHYLTRANSFERASE"/>
    <property type="match status" value="1"/>
</dbReference>
<evidence type="ECO:0000313" key="4">
    <source>
        <dbReference type="EMBL" id="KRN51484.1"/>
    </source>
</evidence>
<dbReference type="InterPro" id="IPR013216">
    <property type="entry name" value="Methyltransf_11"/>
</dbReference>
<dbReference type="InterPro" id="IPR029063">
    <property type="entry name" value="SAM-dependent_MTases_sf"/>
</dbReference>
<evidence type="ECO:0000256" key="2">
    <source>
        <dbReference type="SAM" id="Phobius"/>
    </source>
</evidence>
<gene>
    <name evidence="4" type="ORF">IV49_GL000101</name>
</gene>
<dbReference type="Gene3D" id="3.40.50.150">
    <property type="entry name" value="Vaccinia Virus protein VP39"/>
    <property type="match status" value="1"/>
</dbReference>
<evidence type="ECO:0000313" key="5">
    <source>
        <dbReference type="Proteomes" id="UP000051841"/>
    </source>
</evidence>
<feature type="transmembrane region" description="Helical" evidence="2">
    <location>
        <begin position="12"/>
        <end position="30"/>
    </location>
</feature>
<comment type="caution">
    <text evidence="4">The sequence shown here is derived from an EMBL/GenBank/DDBJ whole genome shotgun (WGS) entry which is preliminary data.</text>
</comment>
<keyword evidence="1" id="KW-0808">Transferase</keyword>
<keyword evidence="2" id="KW-0472">Membrane</keyword>
<dbReference type="GO" id="GO:0008757">
    <property type="term" value="F:S-adenosylmethionine-dependent methyltransferase activity"/>
    <property type="evidence" value="ECO:0007669"/>
    <property type="project" value="InterPro"/>
</dbReference>
<dbReference type="PANTHER" id="PTHR44068">
    <property type="entry name" value="ZGC:194242"/>
    <property type="match status" value="1"/>
</dbReference>
<evidence type="ECO:0000256" key="1">
    <source>
        <dbReference type="ARBA" id="ARBA00022679"/>
    </source>
</evidence>
<reference evidence="4 5" key="1">
    <citation type="journal article" date="2015" name="Genome Announc.">
        <title>Expanding the biotechnology potential of lactobacilli through comparative genomics of 213 strains and associated genera.</title>
        <authorList>
            <person name="Sun Z."/>
            <person name="Harris H.M."/>
            <person name="McCann A."/>
            <person name="Guo C."/>
            <person name="Argimon S."/>
            <person name="Zhang W."/>
            <person name="Yang X."/>
            <person name="Jeffery I.B."/>
            <person name="Cooney J.C."/>
            <person name="Kagawa T.F."/>
            <person name="Liu W."/>
            <person name="Song Y."/>
            <person name="Salvetti E."/>
            <person name="Wrobel A."/>
            <person name="Rasinkangas P."/>
            <person name="Parkhill J."/>
            <person name="Rea M.C."/>
            <person name="O'Sullivan O."/>
            <person name="Ritari J."/>
            <person name="Douillard F.P."/>
            <person name="Paul Ross R."/>
            <person name="Yang R."/>
            <person name="Briner A.E."/>
            <person name="Felis G.E."/>
            <person name="de Vos W.M."/>
            <person name="Barrangou R."/>
            <person name="Klaenhammer T.R."/>
            <person name="Caufield P.W."/>
            <person name="Cui Y."/>
            <person name="Zhang H."/>
            <person name="O'Toole P.W."/>
        </authorList>
    </citation>
    <scope>NUCLEOTIDE SEQUENCE [LARGE SCALE GENOMIC DNA]</scope>
    <source>
        <strain evidence="4 5">DSM 20405</strain>
    </source>
</reference>
<feature type="transmembrane region" description="Helical" evidence="2">
    <location>
        <begin position="36"/>
        <end position="58"/>
    </location>
</feature>
<keyword evidence="5" id="KW-1185">Reference proteome</keyword>
<keyword evidence="2" id="KW-0812">Transmembrane</keyword>
<dbReference type="EMBL" id="JQBL01000001">
    <property type="protein sequence ID" value="KRN51484.1"/>
    <property type="molecule type" value="Genomic_DNA"/>
</dbReference>
<sequence length="232" mass="26589">MENKYGGWFSNKFLNILYLSTIAFIFLQYINDATIHNTVLAVILFALFLLMLGFTLFLRFCNRKLEYKNGSILDHKARSLMKRLSIKDKKCTVLDLGCKKGFTSILLAKNKRALIKSVDINDECRSHLKEAKVNKRVEAIASPLTSLPFKDETFDYVYSFFPSKKDSTDIIKEGLRVLKKNGYIAFEGHCEDVSSFEELGLHVIYDYKDVPGYLMLPGLLKDSVIIYGKKSH</sequence>
<keyword evidence="2" id="KW-1133">Transmembrane helix</keyword>
<dbReference type="SUPFAM" id="SSF53335">
    <property type="entry name" value="S-adenosyl-L-methionine-dependent methyltransferases"/>
    <property type="match status" value="1"/>
</dbReference>
<organism evidence="4 5">
    <name type="scientific">Kandleria vitulina DSM 20405</name>
    <dbReference type="NCBI Taxonomy" id="1410657"/>
    <lineage>
        <taxon>Bacteria</taxon>
        <taxon>Bacillati</taxon>
        <taxon>Bacillota</taxon>
        <taxon>Erysipelotrichia</taxon>
        <taxon>Erysipelotrichales</taxon>
        <taxon>Coprobacillaceae</taxon>
        <taxon>Kandleria</taxon>
    </lineage>
</organism>
<evidence type="ECO:0000259" key="3">
    <source>
        <dbReference type="Pfam" id="PF08241"/>
    </source>
</evidence>
<dbReference type="AlphaFoldDB" id="A0A0R2HMY0"/>
<proteinExistence type="predicted"/>
<dbReference type="Proteomes" id="UP000051841">
    <property type="component" value="Unassembled WGS sequence"/>
</dbReference>
<dbReference type="PATRIC" id="fig|1410657.5.peg.103"/>
<dbReference type="Pfam" id="PF08241">
    <property type="entry name" value="Methyltransf_11"/>
    <property type="match status" value="1"/>
</dbReference>
<feature type="domain" description="Methyltransferase type 11" evidence="3">
    <location>
        <begin position="94"/>
        <end position="186"/>
    </location>
</feature>
<accession>A0A0R2HMY0</accession>
<dbReference type="InterPro" id="IPR050447">
    <property type="entry name" value="Erg6_SMT_methyltransf"/>
</dbReference>
<dbReference type="RefSeq" id="WP_031589997.1">
    <property type="nucleotide sequence ID" value="NZ_JQBL01000001.1"/>
</dbReference>
<name>A0A0R2HMY0_9FIRM</name>
<protein>
    <recommendedName>
        <fullName evidence="3">Methyltransferase type 11 domain-containing protein</fullName>
    </recommendedName>
</protein>